<evidence type="ECO:0000313" key="3">
    <source>
        <dbReference type="Proteomes" id="UP000472971"/>
    </source>
</evidence>
<keyword evidence="2" id="KW-0436">Ligase</keyword>
<protein>
    <submittedName>
        <fullName evidence="2">Phenylacetate--CoA ligase family protein</fullName>
    </submittedName>
</protein>
<dbReference type="InterPro" id="IPR042099">
    <property type="entry name" value="ANL_N_sf"/>
</dbReference>
<keyword evidence="3" id="KW-1185">Reference proteome</keyword>
<accession>A0A6B3VWP9</accession>
<dbReference type="Proteomes" id="UP000472971">
    <property type="component" value="Unassembled WGS sequence"/>
</dbReference>
<comment type="caution">
    <text evidence="2">The sequence shown here is derived from an EMBL/GenBank/DDBJ whole genome shotgun (WGS) entry which is preliminary data.</text>
</comment>
<dbReference type="RefSeq" id="WP_163240443.1">
    <property type="nucleotide sequence ID" value="NZ_JAAIWN010000006.1"/>
</dbReference>
<dbReference type="InterPro" id="IPR053158">
    <property type="entry name" value="CapK_Type1_Caps_Biosynth"/>
</dbReference>
<dbReference type="AlphaFoldDB" id="A0A6B3VWP9"/>
<evidence type="ECO:0000313" key="1">
    <source>
        <dbReference type="EMBL" id="MBA4536377.1"/>
    </source>
</evidence>
<gene>
    <name evidence="2" type="ORF">G4D64_04235</name>
    <name evidence="1" type="ORF">H1Z61_04270</name>
</gene>
<sequence length="419" mass="49215">MNWSMEKLEKLKALLSYAKGNSNFYHKQLSNFNPEELDQDIFTRIPILYKEDIIGKEETLLTISRRNNLTTEYTSGSTGSPLKCYKGISEVLRKTKDLWTFRKENARVNPKDLYAMFYAFTENDLKTDKIQLVDNALYLSMLNMSHDNLNDYYEALKEYKPKWLLGVPSALYIFSNHIIKNNYNINELSIKYVEANGEMLFDYQKKAIQRAFGPILYNHYGCREFWCLGMSCHEGNMHILNERFYYEVVNVDEKGIGELVVTDLSNKTWPLIRYHIGDLVHKELMNCSCGNESPIIKITGGRSQDYLKIEDWTANPILFHYVVIKMNRLYPDSVRQFKIIQAAEKVLLMELVPGKNYSRMIKQKLKEEIKERLPNQTEFKVIERDFIPNKFGKFKYFETYKRKENNGDGSKKSAISNYS</sequence>
<dbReference type="Proteomes" id="UP000570010">
    <property type="component" value="Unassembled WGS sequence"/>
</dbReference>
<reference evidence="1 4" key="2">
    <citation type="submission" date="2020-07" db="EMBL/GenBank/DDBJ databases">
        <authorList>
            <person name="Feng H."/>
        </authorList>
    </citation>
    <scope>NUCLEOTIDE SEQUENCE [LARGE SCALE GENOMIC DNA]</scope>
    <source>
        <strain evidence="4">s-12</strain>
        <strain evidence="1">S-12</strain>
    </source>
</reference>
<dbReference type="PANTHER" id="PTHR36932">
    <property type="entry name" value="CAPSULAR POLYSACCHARIDE BIOSYNTHESIS PROTEIN"/>
    <property type="match status" value="1"/>
</dbReference>
<dbReference type="PANTHER" id="PTHR36932:SF1">
    <property type="entry name" value="CAPSULAR POLYSACCHARIDE BIOSYNTHESIS PROTEIN"/>
    <property type="match status" value="1"/>
</dbReference>
<organism evidence="2 3">
    <name type="scientific">Bacillus aquiflavi</name>
    <dbReference type="NCBI Taxonomy" id="2672567"/>
    <lineage>
        <taxon>Bacteria</taxon>
        <taxon>Bacillati</taxon>
        <taxon>Bacillota</taxon>
        <taxon>Bacilli</taxon>
        <taxon>Bacillales</taxon>
        <taxon>Bacillaceae</taxon>
        <taxon>Bacillus</taxon>
    </lineage>
</organism>
<dbReference type="Gene3D" id="3.40.50.12780">
    <property type="entry name" value="N-terminal domain of ligase-like"/>
    <property type="match status" value="1"/>
</dbReference>
<name>A0A6B3VWP9_9BACI</name>
<dbReference type="GO" id="GO:0016874">
    <property type="term" value="F:ligase activity"/>
    <property type="evidence" value="ECO:0007669"/>
    <property type="project" value="UniProtKB-KW"/>
</dbReference>
<dbReference type="EMBL" id="JACEIO010000006">
    <property type="protein sequence ID" value="MBA4536377.1"/>
    <property type="molecule type" value="Genomic_DNA"/>
</dbReference>
<evidence type="ECO:0000313" key="2">
    <source>
        <dbReference type="EMBL" id="NEY80745.1"/>
    </source>
</evidence>
<dbReference type="EMBL" id="JAAIWN010000006">
    <property type="protein sequence ID" value="NEY80745.1"/>
    <property type="molecule type" value="Genomic_DNA"/>
</dbReference>
<evidence type="ECO:0000313" key="4">
    <source>
        <dbReference type="Proteomes" id="UP000570010"/>
    </source>
</evidence>
<reference evidence="2 3" key="1">
    <citation type="submission" date="2020-02" db="EMBL/GenBank/DDBJ databases">
        <title>Bacillus aquiflavi sp. nov., isolated from yellow water of strong flavor Chinese baijiu in Yibin region of China.</title>
        <authorList>
            <person name="Xie J."/>
        </authorList>
    </citation>
    <scope>NUCLEOTIDE SEQUENCE [LARGE SCALE GENOMIC DNA]</scope>
    <source>
        <strain evidence="2 3">3H-10</strain>
    </source>
</reference>
<dbReference type="SUPFAM" id="SSF56801">
    <property type="entry name" value="Acetyl-CoA synthetase-like"/>
    <property type="match status" value="1"/>
</dbReference>
<proteinExistence type="predicted"/>